<evidence type="ECO:0000313" key="2">
    <source>
        <dbReference type="EMBL" id="CAI2385753.1"/>
    </source>
</evidence>
<dbReference type="EMBL" id="CAMPGE010028206">
    <property type="protein sequence ID" value="CAI2385753.1"/>
    <property type="molecule type" value="Genomic_DNA"/>
</dbReference>
<feature type="region of interest" description="Disordered" evidence="1">
    <location>
        <begin position="116"/>
        <end position="144"/>
    </location>
</feature>
<keyword evidence="3" id="KW-1185">Reference proteome</keyword>
<accession>A0AAD1Y5X0</accession>
<feature type="compositionally biased region" description="Polar residues" evidence="1">
    <location>
        <begin position="116"/>
        <end position="127"/>
    </location>
</feature>
<sequence>MNNHIFSDYDSSKASFWLEDLRNPRSCNYYDNVFMTSRGQEKDREIMQDWCAFGIIDPLLLSKTLNQALKAYPEKTQLSKGNQNEMNIPQFAFDKNELEIKYNTLSNLSEMEMKAQDQQIETQISQKSNRKNRNGKRGSKAKPRLDSEIKQALRFVKKFMKKLFKSLNIEITNKRYINCTPMKIFEAMKTTLMTIIPDDLLADDLIYYTIGILNLKKPSELRCKQRVKKEISIFKETNSNFTYKRLKKSMQSSSLRILCRFILLQASDQIGEALRKALGIE</sequence>
<protein>
    <submittedName>
        <fullName evidence="2">Uncharacterized protein</fullName>
    </submittedName>
</protein>
<reference evidence="2" key="1">
    <citation type="submission" date="2023-07" db="EMBL/GenBank/DDBJ databases">
        <authorList>
            <consortium name="AG Swart"/>
            <person name="Singh M."/>
            <person name="Singh A."/>
            <person name="Seah K."/>
            <person name="Emmerich C."/>
        </authorList>
    </citation>
    <scope>NUCLEOTIDE SEQUENCE</scope>
    <source>
        <strain evidence="2">DP1</strain>
    </source>
</reference>
<dbReference type="Proteomes" id="UP001295684">
    <property type="component" value="Unassembled WGS sequence"/>
</dbReference>
<proteinExistence type="predicted"/>
<comment type="caution">
    <text evidence="2">The sequence shown here is derived from an EMBL/GenBank/DDBJ whole genome shotgun (WGS) entry which is preliminary data.</text>
</comment>
<dbReference type="AlphaFoldDB" id="A0AAD1Y5X0"/>
<evidence type="ECO:0000256" key="1">
    <source>
        <dbReference type="SAM" id="MobiDB-lite"/>
    </source>
</evidence>
<name>A0AAD1Y5X0_EUPCR</name>
<organism evidence="2 3">
    <name type="scientific">Euplotes crassus</name>
    <dbReference type="NCBI Taxonomy" id="5936"/>
    <lineage>
        <taxon>Eukaryota</taxon>
        <taxon>Sar</taxon>
        <taxon>Alveolata</taxon>
        <taxon>Ciliophora</taxon>
        <taxon>Intramacronucleata</taxon>
        <taxon>Spirotrichea</taxon>
        <taxon>Hypotrichia</taxon>
        <taxon>Euplotida</taxon>
        <taxon>Euplotidae</taxon>
        <taxon>Moneuplotes</taxon>
    </lineage>
</organism>
<gene>
    <name evidence="2" type="ORF">ECRASSUSDP1_LOCUS27336</name>
</gene>
<feature type="compositionally biased region" description="Basic residues" evidence="1">
    <location>
        <begin position="128"/>
        <end position="142"/>
    </location>
</feature>
<evidence type="ECO:0000313" key="3">
    <source>
        <dbReference type="Proteomes" id="UP001295684"/>
    </source>
</evidence>